<dbReference type="InterPro" id="IPR026888">
    <property type="entry name" value="AcetylCoA_hyd_C"/>
</dbReference>
<comment type="similarity">
    <text evidence="2">Belongs to the acetyl-CoA hydrolase/transferase family.</text>
</comment>
<dbReference type="EC" id="3.1.2.1" evidence="3"/>
<dbReference type="GO" id="GO:0008775">
    <property type="term" value="F:acetate CoA-transferase activity"/>
    <property type="evidence" value="ECO:0007669"/>
    <property type="project" value="InterPro"/>
</dbReference>
<evidence type="ECO:0000256" key="2">
    <source>
        <dbReference type="ARBA" id="ARBA00009632"/>
    </source>
</evidence>
<dbReference type="InterPro" id="IPR046433">
    <property type="entry name" value="ActCoA_hydro"/>
</dbReference>
<dbReference type="SUPFAM" id="SSF100950">
    <property type="entry name" value="NagB/RpiA/CoA transferase-like"/>
    <property type="match status" value="2"/>
</dbReference>
<dbReference type="Gene3D" id="3.40.1080.20">
    <property type="entry name" value="Acetyl-CoA hydrolase/transferase C-terminal domain"/>
    <property type="match status" value="1"/>
</dbReference>
<dbReference type="InterPro" id="IPR037171">
    <property type="entry name" value="NagB/RpiA_transferase-like"/>
</dbReference>
<evidence type="ECO:0000256" key="6">
    <source>
        <dbReference type="SAM" id="MobiDB-lite"/>
    </source>
</evidence>
<dbReference type="GO" id="GO:0003986">
    <property type="term" value="F:acetyl-CoA hydrolase activity"/>
    <property type="evidence" value="ECO:0007669"/>
    <property type="project" value="UniProtKB-EC"/>
</dbReference>
<feature type="region of interest" description="Disordered" evidence="6">
    <location>
        <begin position="523"/>
        <end position="573"/>
    </location>
</feature>
<evidence type="ECO:0000313" key="9">
    <source>
        <dbReference type="EMBL" id="KAF9750939.1"/>
    </source>
</evidence>
<comment type="catalytic activity">
    <reaction evidence="1">
        <text>acetyl-CoA + H2O = acetate + CoA + H(+)</text>
        <dbReference type="Rhea" id="RHEA:20289"/>
        <dbReference type="ChEBI" id="CHEBI:15377"/>
        <dbReference type="ChEBI" id="CHEBI:15378"/>
        <dbReference type="ChEBI" id="CHEBI:30089"/>
        <dbReference type="ChEBI" id="CHEBI:57287"/>
        <dbReference type="ChEBI" id="CHEBI:57288"/>
        <dbReference type="EC" id="3.1.2.1"/>
    </reaction>
</comment>
<evidence type="ECO:0000256" key="5">
    <source>
        <dbReference type="ARBA" id="ARBA00029672"/>
    </source>
</evidence>
<dbReference type="Gene3D" id="3.40.1080.10">
    <property type="entry name" value="Glutaconate Coenzyme A-transferase"/>
    <property type="match status" value="1"/>
</dbReference>
<evidence type="ECO:0000313" key="10">
    <source>
        <dbReference type="Proteomes" id="UP000616885"/>
    </source>
</evidence>
<feature type="domain" description="Acetyl-CoA hydrolase/transferase N-terminal" evidence="7">
    <location>
        <begin position="86"/>
        <end position="299"/>
    </location>
</feature>
<dbReference type="EMBL" id="JADCTT010000006">
    <property type="protein sequence ID" value="KAF9750939.1"/>
    <property type="molecule type" value="Genomic_DNA"/>
</dbReference>
<dbReference type="FunFam" id="3.30.750.70:FF:000002">
    <property type="entry name" value="Acetyl-CoA hydrolase Ach1"/>
    <property type="match status" value="1"/>
</dbReference>
<dbReference type="PANTHER" id="PTHR43609">
    <property type="entry name" value="ACETYL-COA HYDROLASE"/>
    <property type="match status" value="1"/>
</dbReference>
<accession>A0A8H7TK06</accession>
<feature type="domain" description="Acetyl-CoA hydrolase/transferase C-terminal" evidence="8">
    <location>
        <begin position="400"/>
        <end position="528"/>
    </location>
</feature>
<evidence type="ECO:0000259" key="7">
    <source>
        <dbReference type="Pfam" id="PF02550"/>
    </source>
</evidence>
<sequence length="573" mass="62734">MSWAPPLLTAPPACRLIVNFVCGLRNPSPFSPFFSSSSPTNLRSPVFVAPAVCSPSSHSPLSPPTHTMASPIASAALKARVRSPSLLKKVCKPEDLLHHFPHGAYIGWSGFTGVGYPKKVPTFLADHVEQNNLQGKLKYNLFVSASSGVETENRWAELDMIQRRSPHQVGKAISKGINEGRIDFFDKHLSMFPLDLLYGYYSKERGGGLDVAVVEATDIKEDGSIILGASVGASPEIVQAADKVIIEVNTSLPSFEGLHDITITELPPHRKPYQITGVQDRIGSTSLPIPPEKIIGIVEADYRDMTGPNTDADENSVRIANHLIEFFEHEVKHGRLPENLLPLQSGIGNVANAIIGGLDKSNFKHLTVWTEVIQDTFLDLFDSGKLDFATATSVRFSPDGFKRFYDNWDKYHSKILLRNQEVSNSPEVIRRLGIIGMNTPVEVDIYAHANSTCVNGSRMLNGLGGSADFLRSSKYSIMHTPSTRPSKTDPHGVSCIVPMCTHVDQTEHDLDVIVTENGLADVRGLAPPARPRDHQEVRPPSVPAHPHPLLREGRERVPAQGHGPRAPPPLQQL</sequence>
<dbReference type="Pfam" id="PF02550">
    <property type="entry name" value="AcetylCoA_hydro"/>
    <property type="match status" value="1"/>
</dbReference>
<evidence type="ECO:0000256" key="4">
    <source>
        <dbReference type="ARBA" id="ARBA00017958"/>
    </source>
</evidence>
<dbReference type="InterPro" id="IPR038460">
    <property type="entry name" value="AcetylCoA_hyd_C_sf"/>
</dbReference>
<dbReference type="Gene3D" id="3.30.750.70">
    <property type="entry name" value="4-hydroxybutyrate coenzyme like domains"/>
    <property type="match status" value="1"/>
</dbReference>
<dbReference type="AlphaFoldDB" id="A0A8H7TK06"/>
<evidence type="ECO:0000256" key="1">
    <source>
        <dbReference type="ARBA" id="ARBA00001831"/>
    </source>
</evidence>
<dbReference type="GO" id="GO:0005739">
    <property type="term" value="C:mitochondrion"/>
    <property type="evidence" value="ECO:0007669"/>
    <property type="project" value="TreeGrafter"/>
</dbReference>
<dbReference type="Pfam" id="PF13336">
    <property type="entry name" value="AcetylCoA_hyd_C"/>
    <property type="match status" value="1"/>
</dbReference>
<proteinExistence type="inferred from homology"/>
<comment type="caution">
    <text evidence="9">The sequence shown here is derived from an EMBL/GenBank/DDBJ whole genome shotgun (WGS) entry which is preliminary data.</text>
</comment>
<evidence type="ECO:0000256" key="3">
    <source>
        <dbReference type="ARBA" id="ARBA00011920"/>
    </source>
</evidence>
<dbReference type="Proteomes" id="UP000616885">
    <property type="component" value="Unassembled WGS sequence"/>
</dbReference>
<dbReference type="PANTHER" id="PTHR43609:SF1">
    <property type="entry name" value="ACETYL-COA HYDROLASE"/>
    <property type="match status" value="1"/>
</dbReference>
<reference evidence="9" key="1">
    <citation type="submission" date="2020-10" db="EMBL/GenBank/DDBJ databases">
        <title>High-Quality Genome Resource of Clonostachys rosea strain S41 by Oxford Nanopore Long-Read Sequencing.</title>
        <authorList>
            <person name="Wang H."/>
        </authorList>
    </citation>
    <scope>NUCLEOTIDE SEQUENCE</scope>
    <source>
        <strain evidence="9">S41</strain>
    </source>
</reference>
<dbReference type="FunFam" id="3.40.1080.10:FF:000003">
    <property type="entry name" value="Acetyl-coA hydrolase Ach1"/>
    <property type="match status" value="1"/>
</dbReference>
<gene>
    <name evidence="9" type="ORF">IM811_015159</name>
</gene>
<dbReference type="GO" id="GO:0006083">
    <property type="term" value="P:acetate metabolic process"/>
    <property type="evidence" value="ECO:0007669"/>
    <property type="project" value="InterPro"/>
</dbReference>
<evidence type="ECO:0000259" key="8">
    <source>
        <dbReference type="Pfam" id="PF13336"/>
    </source>
</evidence>
<name>A0A8H7TK06_BIOOC</name>
<organism evidence="9 10">
    <name type="scientific">Bionectria ochroleuca</name>
    <name type="common">Gliocladium roseum</name>
    <dbReference type="NCBI Taxonomy" id="29856"/>
    <lineage>
        <taxon>Eukaryota</taxon>
        <taxon>Fungi</taxon>
        <taxon>Dikarya</taxon>
        <taxon>Ascomycota</taxon>
        <taxon>Pezizomycotina</taxon>
        <taxon>Sordariomycetes</taxon>
        <taxon>Hypocreomycetidae</taxon>
        <taxon>Hypocreales</taxon>
        <taxon>Bionectriaceae</taxon>
        <taxon>Clonostachys</taxon>
    </lineage>
</organism>
<protein>
    <recommendedName>
        <fullName evidence="4">Acetyl-CoA hydrolase</fullName>
        <ecNumber evidence="3">3.1.2.1</ecNumber>
    </recommendedName>
    <alternativeName>
        <fullName evidence="5">Acetyl-CoA deacylase</fullName>
    </alternativeName>
</protein>
<dbReference type="InterPro" id="IPR003702">
    <property type="entry name" value="ActCoA_hydro_N"/>
</dbReference>